<reference evidence="3" key="1">
    <citation type="submission" date="2016-10" db="EMBL/GenBank/DDBJ databases">
        <authorList>
            <person name="Varghese N."/>
            <person name="Submissions S."/>
        </authorList>
    </citation>
    <scope>NUCLEOTIDE SEQUENCE [LARGE SCALE GENOMIC DNA]</scope>
    <source>
        <strain evidence="3">BS3660</strain>
    </source>
</reference>
<dbReference type="Gene3D" id="1.25.40.10">
    <property type="entry name" value="Tetratricopeptide repeat domain"/>
    <property type="match status" value="1"/>
</dbReference>
<organism evidence="2 3">
    <name type="scientific">Pseudomonas jessenii</name>
    <dbReference type="NCBI Taxonomy" id="77298"/>
    <lineage>
        <taxon>Bacteria</taxon>
        <taxon>Pseudomonadati</taxon>
        <taxon>Pseudomonadota</taxon>
        <taxon>Gammaproteobacteria</taxon>
        <taxon>Pseudomonadales</taxon>
        <taxon>Pseudomonadaceae</taxon>
        <taxon>Pseudomonas</taxon>
    </lineage>
</organism>
<name>A0A1H4V850_PSEJE</name>
<dbReference type="AlphaFoldDB" id="A0A1H4V850"/>
<evidence type="ECO:0000313" key="2">
    <source>
        <dbReference type="EMBL" id="SEC77105.1"/>
    </source>
</evidence>
<dbReference type="Proteomes" id="UP000198542">
    <property type="component" value="Unassembled WGS sequence"/>
</dbReference>
<dbReference type="Pfam" id="PF13432">
    <property type="entry name" value="TPR_16"/>
    <property type="match status" value="1"/>
</dbReference>
<evidence type="ECO:0000256" key="1">
    <source>
        <dbReference type="SAM" id="MobiDB-lite"/>
    </source>
</evidence>
<keyword evidence="3" id="KW-1185">Reference proteome</keyword>
<feature type="region of interest" description="Disordered" evidence="1">
    <location>
        <begin position="253"/>
        <end position="278"/>
    </location>
</feature>
<accession>A0A1H4V850</accession>
<gene>
    <name evidence="2" type="ORF">SAMN04490187_5656</name>
</gene>
<proteinExistence type="predicted"/>
<protein>
    <submittedName>
        <fullName evidence="2">Flp pilus assembly protein TadD, contains TPR repeats</fullName>
    </submittedName>
</protein>
<dbReference type="InterPro" id="IPR011990">
    <property type="entry name" value="TPR-like_helical_dom_sf"/>
</dbReference>
<sequence length="278" mass="29764">MNGSLNQTGLALTRNGDVERLPGQLYCHWPGAQPVVARGHSMKAVIAITATLMLAGCASNGLSSRPASCAKPGSEQELALNLADNMADEGRLYASLANLEGLPDNLIQVRLRKARVLRLMGRSGDAQPLYESLLGTCLAAEGEHGLGQLAAAKNDNASAATHLERAVKMAPTDDRMRNDLGVVYLNQQRIPEARFEFMTAMELKQANTLAALNMVTLLIYQDNWKAAAELVTRADLSPKQVVEAQTRAEKLKASAKKVVATDGNRKTEVADASSSANK</sequence>
<dbReference type="SUPFAM" id="SSF48452">
    <property type="entry name" value="TPR-like"/>
    <property type="match status" value="1"/>
</dbReference>
<evidence type="ECO:0000313" key="3">
    <source>
        <dbReference type="Proteomes" id="UP000198542"/>
    </source>
</evidence>
<dbReference type="EMBL" id="FNTC01000002">
    <property type="protein sequence ID" value="SEC77105.1"/>
    <property type="molecule type" value="Genomic_DNA"/>
</dbReference>